<reference evidence="2" key="1">
    <citation type="submission" date="2017-03" db="EMBL/GenBank/DDBJ databases">
        <authorList>
            <person name="Sharma R."/>
            <person name="Thines M."/>
        </authorList>
    </citation>
    <scope>NUCLEOTIDE SEQUENCE [LARGE SCALE GENOMIC DNA]</scope>
</reference>
<keyword evidence="2" id="KW-1185">Reference proteome</keyword>
<proteinExistence type="predicted"/>
<dbReference type="AlphaFoldDB" id="A0A1W5DD70"/>
<sequence length="461" mass="51665">MLNNFVRVSSIRHALLRTVPRRNTFLSTSIHPNRITAAQSRNGDTNHGHFQYTHQQKHTLPQLAAKVWLKPFRIPALSRIYKSQSSDSPVEELKSWTLQSPQLLARKRLFEAFQSAKDIDHLREIISTRVLSHQDGVELLSASVALINALKKLRSPSTEGRVLCAFTATIARLHRLGVEPNEALIIFGIWCAARARSFEALARYLNIATSNSHRLGGRLLYSLLKGLHGYLPICDREVYQGLNGRRRKQQALRILTGWQFDGVRRPDEKRQPCLFMAMPRSDLSLWKSYVSLLRGVGGKDVIFSEWSNFKRSLPDLANPVKDHSATTKSSGTVDLGDAIAIAGTFARSLILVDDAERAWQVIHDCGSELGAVSDETWSMLLDYPQHIRSWQPAMAEKVLKKYEECVNKIEAAMGIAWVGGEDGYHIASIQGETAEELDDLEELGEGMDRVNMLAKASTCVS</sequence>
<organism evidence="1 2">
    <name type="scientific">Lasallia pustulata</name>
    <dbReference type="NCBI Taxonomy" id="136370"/>
    <lineage>
        <taxon>Eukaryota</taxon>
        <taxon>Fungi</taxon>
        <taxon>Dikarya</taxon>
        <taxon>Ascomycota</taxon>
        <taxon>Pezizomycotina</taxon>
        <taxon>Lecanoromycetes</taxon>
        <taxon>OSLEUM clade</taxon>
        <taxon>Umbilicariomycetidae</taxon>
        <taxon>Umbilicariales</taxon>
        <taxon>Umbilicariaceae</taxon>
        <taxon>Lasallia</taxon>
    </lineage>
</organism>
<name>A0A1W5DD70_9LECA</name>
<evidence type="ECO:0000313" key="2">
    <source>
        <dbReference type="Proteomes" id="UP000192927"/>
    </source>
</evidence>
<dbReference type="Proteomes" id="UP000192927">
    <property type="component" value="Unassembled WGS sequence"/>
</dbReference>
<evidence type="ECO:0000313" key="1">
    <source>
        <dbReference type="EMBL" id="SLM41098.1"/>
    </source>
</evidence>
<dbReference type="EMBL" id="FWEW01003784">
    <property type="protein sequence ID" value="SLM41098.1"/>
    <property type="molecule type" value="Genomic_DNA"/>
</dbReference>
<accession>A0A1W5DD70</accession>
<protein>
    <submittedName>
        <fullName evidence="1">Uncharacterized protein</fullName>
    </submittedName>
</protein>